<evidence type="ECO:0000313" key="4">
    <source>
        <dbReference type="Proteomes" id="UP000037035"/>
    </source>
</evidence>
<sequence>LLEKKLGPFKIKSVVSKNAFKLSLPSKWKAIHPFFHVTCQCSRSLANLTKIELPGNPPTIFETPPTWVKTFIPLILKNLTKLKLPFFKNSSNNLLNLPSLSSTLFSLFLFFASFLFYLASNSYLLNPD</sequence>
<organism evidence="3 4">
    <name type="scientific">Puccinia sorghi</name>
    <dbReference type="NCBI Taxonomy" id="27349"/>
    <lineage>
        <taxon>Eukaryota</taxon>
        <taxon>Fungi</taxon>
        <taxon>Dikarya</taxon>
        <taxon>Basidiomycota</taxon>
        <taxon>Pucciniomycotina</taxon>
        <taxon>Pucciniomycetes</taxon>
        <taxon>Pucciniales</taxon>
        <taxon>Pucciniaceae</taxon>
        <taxon>Puccinia</taxon>
    </lineage>
</organism>
<accession>A0A0L6U6P6</accession>
<dbReference type="Proteomes" id="UP000037035">
    <property type="component" value="Unassembled WGS sequence"/>
</dbReference>
<dbReference type="InterPro" id="IPR056924">
    <property type="entry name" value="SH3_Tf2-1"/>
</dbReference>
<feature type="domain" description="Tf2-1-like SH3-like" evidence="2">
    <location>
        <begin position="3"/>
        <end position="38"/>
    </location>
</feature>
<gene>
    <name evidence="3" type="ORF">VP01_9611g1</name>
</gene>
<keyword evidence="1" id="KW-0812">Transmembrane</keyword>
<name>A0A0L6U6P6_9BASI</name>
<dbReference type="OrthoDB" id="2505365at2759"/>
<keyword evidence="4" id="KW-1185">Reference proteome</keyword>
<dbReference type="AlphaFoldDB" id="A0A0L6U6P6"/>
<dbReference type="Pfam" id="PF24626">
    <property type="entry name" value="SH3_Tf2-1"/>
    <property type="match status" value="1"/>
</dbReference>
<evidence type="ECO:0000313" key="3">
    <source>
        <dbReference type="EMBL" id="KNZ44002.1"/>
    </source>
</evidence>
<evidence type="ECO:0000256" key="1">
    <source>
        <dbReference type="SAM" id="Phobius"/>
    </source>
</evidence>
<feature type="non-terminal residue" evidence="3">
    <location>
        <position position="1"/>
    </location>
</feature>
<protein>
    <recommendedName>
        <fullName evidence="2">Tf2-1-like SH3-like domain-containing protein</fullName>
    </recommendedName>
</protein>
<keyword evidence="1" id="KW-0472">Membrane</keyword>
<dbReference type="EMBL" id="LAVV01015283">
    <property type="protein sequence ID" value="KNZ44002.1"/>
    <property type="molecule type" value="Genomic_DNA"/>
</dbReference>
<evidence type="ECO:0000259" key="2">
    <source>
        <dbReference type="Pfam" id="PF24626"/>
    </source>
</evidence>
<dbReference type="VEuPathDB" id="FungiDB:VP01_9611g1"/>
<keyword evidence="1" id="KW-1133">Transmembrane helix</keyword>
<feature type="transmembrane region" description="Helical" evidence="1">
    <location>
        <begin position="94"/>
        <end position="119"/>
    </location>
</feature>
<proteinExistence type="predicted"/>
<reference evidence="3 4" key="1">
    <citation type="submission" date="2015-08" db="EMBL/GenBank/DDBJ databases">
        <title>Next Generation Sequencing and Analysis of the Genome of Puccinia sorghi L Schw, the Causal Agent of Maize Common Rust.</title>
        <authorList>
            <person name="Rochi L."/>
            <person name="Burguener G."/>
            <person name="Darino M."/>
            <person name="Turjanski A."/>
            <person name="Kreff E."/>
            <person name="Dieguez M.J."/>
            <person name="Sacco F."/>
        </authorList>
    </citation>
    <scope>NUCLEOTIDE SEQUENCE [LARGE SCALE GENOMIC DNA]</scope>
    <source>
        <strain evidence="3 4">RO10H11247</strain>
    </source>
</reference>
<comment type="caution">
    <text evidence="3">The sequence shown here is derived from an EMBL/GenBank/DDBJ whole genome shotgun (WGS) entry which is preliminary data.</text>
</comment>